<dbReference type="GO" id="GO:0043165">
    <property type="term" value="P:Gram-negative-bacterium-type cell outer membrane assembly"/>
    <property type="evidence" value="ECO:0007669"/>
    <property type="project" value="UniProtKB-UniRule"/>
</dbReference>
<evidence type="ECO:0000256" key="3">
    <source>
        <dbReference type="ARBA" id="ARBA00023237"/>
    </source>
</evidence>
<evidence type="ECO:0000256" key="4">
    <source>
        <dbReference type="HAMAP-Rule" id="MF_00923"/>
    </source>
</evidence>
<keyword evidence="2 4" id="KW-0472">Membrane</keyword>
<dbReference type="RefSeq" id="WP_058502264.1">
    <property type="nucleotide sequence ID" value="NZ_CAAAJA010000021.1"/>
</dbReference>
<dbReference type="PROSITE" id="PS51257">
    <property type="entry name" value="PROKAR_LIPOPROTEIN"/>
    <property type="match status" value="1"/>
</dbReference>
<dbReference type="Gene3D" id="2.130.10.10">
    <property type="entry name" value="YVTN repeat-like/Quinoprotein amine dehydrogenase"/>
    <property type="match status" value="1"/>
</dbReference>
<evidence type="ECO:0000259" key="5">
    <source>
        <dbReference type="Pfam" id="PF13360"/>
    </source>
</evidence>
<accession>A0A0W0VH11</accession>
<dbReference type="NCBIfam" id="TIGR03300">
    <property type="entry name" value="assembly_YfgL"/>
    <property type="match status" value="1"/>
</dbReference>
<dbReference type="Pfam" id="PF13360">
    <property type="entry name" value="PQQ_2"/>
    <property type="match status" value="1"/>
</dbReference>
<proteinExistence type="inferred from homology"/>
<dbReference type="PATRIC" id="fig|454.4.peg.2115"/>
<comment type="similarity">
    <text evidence="4">Belongs to the BamB family.</text>
</comment>
<dbReference type="AlphaFoldDB" id="A0A0W0VH11"/>
<dbReference type="PANTHER" id="PTHR34512">
    <property type="entry name" value="CELL SURFACE PROTEIN"/>
    <property type="match status" value="1"/>
</dbReference>
<evidence type="ECO:0000313" key="7">
    <source>
        <dbReference type="EMBL" id="QBR84377.1"/>
    </source>
</evidence>
<dbReference type="GO" id="GO:0009279">
    <property type="term" value="C:cell outer membrane"/>
    <property type="evidence" value="ECO:0007669"/>
    <property type="project" value="UniProtKB-SubCell"/>
</dbReference>
<gene>
    <name evidence="4 7" type="primary">bamB</name>
    <name evidence="7" type="ORF">E3983_08380</name>
    <name evidence="6" type="ORF">Lisr_1940</name>
</gene>
<sequence>MKKILILLVLCHFIQACTKVEDYVLGKDNTPKPSPLAEITPKIDLVRKWSAPVGQSHKNSAYLKLKPVIKGQTIYTTDINGQVQAMNKSSAQIQWSTKLKNKIISGPTVAEKVVAVTTDASTLVLLDSSNGKELWEKKVSGEILAKPLINRDKIIVKTIDGNLYAFNLLNGQIIWEVNHGAPNLILKAGSSPVLMEDKVLVGYSDGKIDVVDLQTGRLLWQRNIVYPSGASDVERLVDIDADPIVRGDTVYLATYQGYVGGLSLKDGQFIWSKPSSVYKNIILNKNTLYLTDSDDVIWAINADNGLVKWKQTDLKARGLTEPAVMGHRLIVGDKTGLLHVLSTSTGEFLARTQLSGPITISPVIDDKKLYVQTANGLLNQLLVS</sequence>
<comment type="subunit">
    <text evidence="4">Part of the Bam complex.</text>
</comment>
<organism evidence="6 8">
    <name type="scientific">Legionella israelensis</name>
    <dbReference type="NCBI Taxonomy" id="454"/>
    <lineage>
        <taxon>Bacteria</taxon>
        <taxon>Pseudomonadati</taxon>
        <taxon>Pseudomonadota</taxon>
        <taxon>Gammaproteobacteria</taxon>
        <taxon>Legionellales</taxon>
        <taxon>Legionellaceae</taxon>
        <taxon>Legionella</taxon>
    </lineage>
</organism>
<evidence type="ECO:0000313" key="9">
    <source>
        <dbReference type="Proteomes" id="UP000295517"/>
    </source>
</evidence>
<dbReference type="SMART" id="SM00564">
    <property type="entry name" value="PQQ"/>
    <property type="match status" value="7"/>
</dbReference>
<dbReference type="InterPro" id="IPR015943">
    <property type="entry name" value="WD40/YVTN_repeat-like_dom_sf"/>
</dbReference>
<keyword evidence="3 4" id="KW-0998">Cell outer membrane</keyword>
<comment type="subcellular location">
    <subcellularLocation>
        <location evidence="4">Cell outer membrane</location>
        <topology evidence="4">Lipid-anchor</topology>
    </subcellularLocation>
</comment>
<feature type="domain" description="Pyrrolo-quinoline quinone repeat" evidence="5">
    <location>
        <begin position="80"/>
        <end position="311"/>
    </location>
</feature>
<keyword evidence="4" id="KW-0449">Lipoprotein</keyword>
<evidence type="ECO:0000256" key="2">
    <source>
        <dbReference type="ARBA" id="ARBA00023136"/>
    </source>
</evidence>
<reference evidence="6 8" key="1">
    <citation type="submission" date="2015-11" db="EMBL/GenBank/DDBJ databases">
        <title>Genomic analysis of 38 Legionella species identifies large and diverse effector repertoires.</title>
        <authorList>
            <person name="Burstein D."/>
            <person name="Amaro F."/>
            <person name="Zusman T."/>
            <person name="Lifshitz Z."/>
            <person name="Cohen O."/>
            <person name="Gilbert J.A."/>
            <person name="Pupko T."/>
            <person name="Shuman H.A."/>
            <person name="Segal G."/>
        </authorList>
    </citation>
    <scope>NUCLEOTIDE SEQUENCE [LARGE SCALE GENOMIC DNA]</scope>
    <source>
        <strain evidence="6 8">Bercovier 4</strain>
    </source>
</reference>
<dbReference type="EMBL" id="LNYH01000112">
    <property type="protein sequence ID" value="KTD19378.1"/>
    <property type="molecule type" value="Genomic_DNA"/>
</dbReference>
<protein>
    <recommendedName>
        <fullName evidence="4">Outer membrane protein assembly factor BamB</fullName>
    </recommendedName>
</protein>
<dbReference type="STRING" id="454.Lisr_1940"/>
<evidence type="ECO:0000313" key="6">
    <source>
        <dbReference type="EMBL" id="KTD19378.1"/>
    </source>
</evidence>
<dbReference type="SUPFAM" id="SSF50998">
    <property type="entry name" value="Quinoprotein alcohol dehydrogenase-like"/>
    <property type="match status" value="1"/>
</dbReference>
<dbReference type="OrthoDB" id="5173551at2"/>
<evidence type="ECO:0000313" key="8">
    <source>
        <dbReference type="Proteomes" id="UP000054761"/>
    </source>
</evidence>
<dbReference type="InterPro" id="IPR017687">
    <property type="entry name" value="BamB"/>
</dbReference>
<keyword evidence="4" id="KW-0564">Palmitate</keyword>
<dbReference type="InterPro" id="IPR011047">
    <property type="entry name" value="Quinoprotein_ADH-like_sf"/>
</dbReference>
<dbReference type="GO" id="GO:0051205">
    <property type="term" value="P:protein insertion into membrane"/>
    <property type="evidence" value="ECO:0007669"/>
    <property type="project" value="UniProtKB-UniRule"/>
</dbReference>
<dbReference type="InterPro" id="IPR018391">
    <property type="entry name" value="PQQ_b-propeller_rpt"/>
</dbReference>
<dbReference type="Proteomes" id="UP000295517">
    <property type="component" value="Chromosome"/>
</dbReference>
<comment type="function">
    <text evidence="4">Part of the outer membrane protein assembly complex, which is involved in assembly and insertion of beta-barrel proteins into the outer membrane.</text>
</comment>
<dbReference type="InterPro" id="IPR002372">
    <property type="entry name" value="PQQ_rpt_dom"/>
</dbReference>
<dbReference type="Proteomes" id="UP000054761">
    <property type="component" value="Unassembled WGS sequence"/>
</dbReference>
<keyword evidence="8" id="KW-1185">Reference proteome</keyword>
<name>A0A0W0VH11_9GAMM</name>
<keyword evidence="1 4" id="KW-0732">Signal</keyword>
<dbReference type="PANTHER" id="PTHR34512:SF30">
    <property type="entry name" value="OUTER MEMBRANE PROTEIN ASSEMBLY FACTOR BAMB"/>
    <property type="match status" value="1"/>
</dbReference>
<dbReference type="EMBL" id="CP038254">
    <property type="protein sequence ID" value="QBR84377.1"/>
    <property type="molecule type" value="Genomic_DNA"/>
</dbReference>
<reference evidence="7 9" key="2">
    <citation type="submission" date="2019-03" db="EMBL/GenBank/DDBJ databases">
        <title>Diverse conjugative elements silence natural transformation in Legionella species.</title>
        <authorList>
            <person name="Durieux I."/>
            <person name="Ginevra C."/>
            <person name="Attaiech L."/>
            <person name="Picq K."/>
            <person name="Juan P.A."/>
            <person name="Jarraud S."/>
            <person name="Charpentier X."/>
        </authorList>
    </citation>
    <scope>NUCLEOTIDE SEQUENCE [LARGE SCALE GENOMIC DNA]</scope>
    <source>
        <strain evidence="7 9">HL-0427-4011</strain>
    </source>
</reference>
<dbReference type="HAMAP" id="MF_00923">
    <property type="entry name" value="OM_assembly_BamB"/>
    <property type="match status" value="1"/>
</dbReference>
<evidence type="ECO:0000256" key="1">
    <source>
        <dbReference type="ARBA" id="ARBA00022729"/>
    </source>
</evidence>